<keyword evidence="6" id="KW-0251">Elongation factor</keyword>
<dbReference type="GO" id="GO:0003746">
    <property type="term" value="F:translation elongation factor activity"/>
    <property type="evidence" value="ECO:0007669"/>
    <property type="project" value="UniProtKB-KW"/>
</dbReference>
<dbReference type="InterPro" id="IPR020568">
    <property type="entry name" value="Ribosomal_Su5_D2-typ_SF"/>
</dbReference>
<dbReference type="Pfam" id="PF14492">
    <property type="entry name" value="EFG_III"/>
    <property type="match status" value="1"/>
</dbReference>
<dbReference type="GO" id="GO:1990904">
    <property type="term" value="C:ribonucleoprotein complex"/>
    <property type="evidence" value="ECO:0007669"/>
    <property type="project" value="TreeGrafter"/>
</dbReference>
<dbReference type="SUPFAM" id="SSF50447">
    <property type="entry name" value="Translation proteins"/>
    <property type="match status" value="1"/>
</dbReference>
<evidence type="ECO:0000259" key="5">
    <source>
        <dbReference type="Pfam" id="PF14492"/>
    </source>
</evidence>
<dbReference type="GO" id="GO:0043022">
    <property type="term" value="F:ribosome binding"/>
    <property type="evidence" value="ECO:0007669"/>
    <property type="project" value="TreeGrafter"/>
</dbReference>
<sequence length="627" mass="62706">MISVPASLLPRRPGDPPPSAAADGPGEVFLAFGRVFSGVAREGARVHVLTSAYDPREPGRHRQTATLTGLYLMMGRALERLPEVPAGNILAASGLEAAVLKSATLSSTPCAWPLAPMAAPIVRVALEPSRPTDMAALAEGLRLLNRADPFVEVGITDKGEQLLGAAGEVHLETCVKDLRERFARVDFQVSPPLVAFRESIFCPEEAAEGQVGRPARVVEASTPSGACTVRVRAHALPGALASVLDDNAALLKQLLEQQAGRKAGRDAGGATAADGSNGEPAGAGTAGGGGGGGSAGAGPPGLAAFRQRVRHACDESADGKQLLRLLRRAWLLGPKHIGPNVLVPVEGEASVGGGSLFDAPSTSVVRTTRHGGALKPAQAAAAVGPSGGGGAADAYGAGDPAAASAGAAAGAVIHEATVHVPLGTCEAAAILGLSAEPGADAQQAQADAADGDAGAGTRPSSAAGSRPASRTGRPPSAPAAATATPPPAALGSAPGWQHVRGSIESGVVAGFSLATAAGPLMDEPLWGIAIEIEARLRPPAAAVLTVDAADEQGREQGGAADAPAPAPVPAAFDLQEDVYGPFSGQVMTAVAGACRLAVMEAEPRLVEALFLCQVGRGCSQLGLLFHC</sequence>
<dbReference type="PANTHER" id="PTHR42908:SF3">
    <property type="entry name" value="ELONGATION FACTOR-LIKE GTPASE 1"/>
    <property type="match status" value="1"/>
</dbReference>
<dbReference type="OrthoDB" id="364892at2759"/>
<dbReference type="PANTHER" id="PTHR42908">
    <property type="entry name" value="TRANSLATION ELONGATION FACTOR-RELATED"/>
    <property type="match status" value="1"/>
</dbReference>
<reference evidence="6 7" key="1">
    <citation type="journal article" date="2013" name="BMC Genomics">
        <title>Reconstruction of the lipid metabolism for the microalga Monoraphidium neglectum from its genome sequence reveals characteristics suitable for biofuel production.</title>
        <authorList>
            <person name="Bogen C."/>
            <person name="Al-Dilaimi A."/>
            <person name="Albersmeier A."/>
            <person name="Wichmann J."/>
            <person name="Grundmann M."/>
            <person name="Rupp O."/>
            <person name="Lauersen K.J."/>
            <person name="Blifernez-Klassen O."/>
            <person name="Kalinowski J."/>
            <person name="Goesmann A."/>
            <person name="Mussgnug J.H."/>
            <person name="Kruse O."/>
        </authorList>
    </citation>
    <scope>NUCLEOTIDE SEQUENCE [LARGE SCALE GENOMIC DNA]</scope>
    <source>
        <strain evidence="6 7">SAG 48.87</strain>
    </source>
</reference>
<feature type="region of interest" description="Disordered" evidence="3">
    <location>
        <begin position="1"/>
        <end position="23"/>
    </location>
</feature>
<feature type="compositionally biased region" description="Gly residues" evidence="3">
    <location>
        <begin position="284"/>
        <end position="299"/>
    </location>
</feature>
<dbReference type="SUPFAM" id="SSF54980">
    <property type="entry name" value="EF-G C-terminal domain-like"/>
    <property type="match status" value="1"/>
</dbReference>
<accession>A0A0D2IXY9</accession>
<evidence type="ECO:0000313" key="7">
    <source>
        <dbReference type="Proteomes" id="UP000054498"/>
    </source>
</evidence>
<dbReference type="Gene3D" id="3.30.70.870">
    <property type="entry name" value="Elongation Factor G (Translational Gtpase), domain 3"/>
    <property type="match status" value="1"/>
</dbReference>
<evidence type="ECO:0000256" key="1">
    <source>
        <dbReference type="ARBA" id="ARBA00022741"/>
    </source>
</evidence>
<dbReference type="InterPro" id="IPR014721">
    <property type="entry name" value="Ribsml_uS5_D2-typ_fold_subgr"/>
</dbReference>
<gene>
    <name evidence="6" type="ORF">MNEG_15171</name>
</gene>
<dbReference type="Proteomes" id="UP000054498">
    <property type="component" value="Unassembled WGS sequence"/>
</dbReference>
<dbReference type="RefSeq" id="XP_013891812.1">
    <property type="nucleotide sequence ID" value="XM_014036358.1"/>
</dbReference>
<dbReference type="AlphaFoldDB" id="A0A0D2IXY9"/>
<protein>
    <submittedName>
        <fullName evidence="6">Elongation factor EF-2</fullName>
        <ecNumber evidence="6">3.6.5.3</ecNumber>
    </submittedName>
</protein>
<dbReference type="STRING" id="145388.A0A0D2IXY9"/>
<dbReference type="CDD" id="cd16261">
    <property type="entry name" value="EF2_snRNP_III"/>
    <property type="match status" value="1"/>
</dbReference>
<dbReference type="Gene3D" id="3.30.230.10">
    <property type="match status" value="1"/>
</dbReference>
<feature type="domain" description="Translation elongation factor EFTu-like" evidence="4">
    <location>
        <begin position="30"/>
        <end position="104"/>
    </location>
</feature>
<keyword evidence="2" id="KW-0342">GTP-binding</keyword>
<keyword evidence="7" id="KW-1185">Reference proteome</keyword>
<dbReference type="GO" id="GO:0042256">
    <property type="term" value="P:cytosolic ribosome assembly"/>
    <property type="evidence" value="ECO:0007669"/>
    <property type="project" value="TreeGrafter"/>
</dbReference>
<feature type="region of interest" description="Disordered" evidence="3">
    <location>
        <begin position="441"/>
        <end position="496"/>
    </location>
</feature>
<dbReference type="GO" id="GO:0005525">
    <property type="term" value="F:GTP binding"/>
    <property type="evidence" value="ECO:0007669"/>
    <property type="project" value="UniProtKB-KW"/>
</dbReference>
<dbReference type="InterPro" id="IPR035647">
    <property type="entry name" value="EFG_III/V"/>
</dbReference>
<evidence type="ECO:0000256" key="2">
    <source>
        <dbReference type="ARBA" id="ARBA00023134"/>
    </source>
</evidence>
<keyword evidence="6" id="KW-0378">Hydrolase</keyword>
<evidence type="ECO:0000259" key="4">
    <source>
        <dbReference type="Pfam" id="PF03144"/>
    </source>
</evidence>
<dbReference type="InterPro" id="IPR009000">
    <property type="entry name" value="Transl_B-barrel_sf"/>
</dbReference>
<dbReference type="Gene3D" id="2.40.30.10">
    <property type="entry name" value="Translation factors"/>
    <property type="match status" value="1"/>
</dbReference>
<feature type="compositionally biased region" description="Low complexity" evidence="3">
    <location>
        <begin position="268"/>
        <end position="283"/>
    </location>
</feature>
<name>A0A0D2IXY9_9CHLO</name>
<keyword evidence="6" id="KW-0648">Protein biosynthesis</keyword>
<dbReference type="GO" id="GO:0005829">
    <property type="term" value="C:cytosol"/>
    <property type="evidence" value="ECO:0007669"/>
    <property type="project" value="TreeGrafter"/>
</dbReference>
<dbReference type="InterPro" id="IPR004161">
    <property type="entry name" value="EFTu-like_2"/>
</dbReference>
<dbReference type="InterPro" id="IPR041095">
    <property type="entry name" value="EFG_II"/>
</dbReference>
<organism evidence="6 7">
    <name type="scientific">Monoraphidium neglectum</name>
    <dbReference type="NCBI Taxonomy" id="145388"/>
    <lineage>
        <taxon>Eukaryota</taxon>
        <taxon>Viridiplantae</taxon>
        <taxon>Chlorophyta</taxon>
        <taxon>core chlorophytes</taxon>
        <taxon>Chlorophyceae</taxon>
        <taxon>CS clade</taxon>
        <taxon>Sphaeropleales</taxon>
        <taxon>Selenastraceae</taxon>
        <taxon>Monoraphidium</taxon>
    </lineage>
</organism>
<feature type="compositionally biased region" description="Low complexity" evidence="3">
    <location>
        <begin position="441"/>
        <end position="495"/>
    </location>
</feature>
<dbReference type="FunFam" id="3.30.70.870:FF:000002">
    <property type="entry name" value="Translation elongation factor 2"/>
    <property type="match status" value="1"/>
</dbReference>
<dbReference type="Pfam" id="PF03144">
    <property type="entry name" value="GTP_EFTU_D2"/>
    <property type="match status" value="1"/>
</dbReference>
<dbReference type="GeneID" id="25732806"/>
<dbReference type="EC" id="3.6.5.3" evidence="6"/>
<dbReference type="EMBL" id="KK105310">
    <property type="protein sequence ID" value="KIY92792.1"/>
    <property type="molecule type" value="Genomic_DNA"/>
</dbReference>
<dbReference type="GO" id="GO:0003924">
    <property type="term" value="F:GTPase activity"/>
    <property type="evidence" value="ECO:0007669"/>
    <property type="project" value="TreeGrafter"/>
</dbReference>
<feature type="domain" description="Elongation Factor G" evidence="5">
    <location>
        <begin position="118"/>
        <end position="183"/>
    </location>
</feature>
<dbReference type="KEGG" id="mng:MNEG_15171"/>
<evidence type="ECO:0000256" key="3">
    <source>
        <dbReference type="SAM" id="MobiDB-lite"/>
    </source>
</evidence>
<evidence type="ECO:0000313" key="6">
    <source>
        <dbReference type="EMBL" id="KIY92792.1"/>
    </source>
</evidence>
<proteinExistence type="predicted"/>
<keyword evidence="1" id="KW-0547">Nucleotide-binding</keyword>
<dbReference type="CDD" id="cd16268">
    <property type="entry name" value="EF2_II"/>
    <property type="match status" value="1"/>
</dbReference>
<feature type="region of interest" description="Disordered" evidence="3">
    <location>
        <begin position="262"/>
        <end position="301"/>
    </location>
</feature>
<dbReference type="SUPFAM" id="SSF54211">
    <property type="entry name" value="Ribosomal protein S5 domain 2-like"/>
    <property type="match status" value="1"/>
</dbReference>